<evidence type="ECO:0000256" key="4">
    <source>
        <dbReference type="ARBA" id="ARBA00032089"/>
    </source>
</evidence>
<comment type="similarity">
    <text evidence="1">Belongs to the MreC family.</text>
</comment>
<organism evidence="6 7">
    <name type="scientific">Candidatus Taylorbacteria bacterium RIFCSPLOWO2_12_FULL_43_20</name>
    <dbReference type="NCBI Taxonomy" id="1802332"/>
    <lineage>
        <taxon>Bacteria</taxon>
        <taxon>Candidatus Tayloriibacteriota</taxon>
    </lineage>
</organism>
<dbReference type="InterPro" id="IPR007221">
    <property type="entry name" value="MreC"/>
</dbReference>
<evidence type="ECO:0000259" key="5">
    <source>
        <dbReference type="Pfam" id="PF04085"/>
    </source>
</evidence>
<dbReference type="InterPro" id="IPR055342">
    <property type="entry name" value="MreC_beta-barrel_core"/>
</dbReference>
<name>A0A1G2P3S8_9BACT</name>
<reference evidence="6 7" key="1">
    <citation type="journal article" date="2016" name="Nat. Commun.">
        <title>Thousands of microbial genomes shed light on interconnected biogeochemical processes in an aquifer system.</title>
        <authorList>
            <person name="Anantharaman K."/>
            <person name="Brown C.T."/>
            <person name="Hug L.A."/>
            <person name="Sharon I."/>
            <person name="Castelle C.J."/>
            <person name="Probst A.J."/>
            <person name="Thomas B.C."/>
            <person name="Singh A."/>
            <person name="Wilkins M.J."/>
            <person name="Karaoz U."/>
            <person name="Brodie E.L."/>
            <person name="Williams K.H."/>
            <person name="Hubbard S.S."/>
            <person name="Banfield J.F."/>
        </authorList>
    </citation>
    <scope>NUCLEOTIDE SEQUENCE [LARGE SCALE GENOMIC DNA]</scope>
</reference>
<dbReference type="InterPro" id="IPR042175">
    <property type="entry name" value="Cell/Rod_MreC_2"/>
</dbReference>
<proteinExistence type="inferred from homology"/>
<keyword evidence="3" id="KW-0133">Cell shape</keyword>
<sequence>MKMSYPLKSKEKRPKAGYSLFIAVLFLVFVAVLNFTAPNLLRPAAQTAAKPFLVLKNKTAKLFQGFGHYMASKRKLASENIKLKRDLERIYLNFAELETLKEENLALKEEFGREKSGKRILAYVLKSPGHSPYDTFILDTGEKHGVKKGDKVYLWGSNAALGYIEEVFFGTSLARLYSSPGEKMEAELISANLIVTLEGRGGGNFEVKLPKNVRVAAGDLVGLPGYGNPILGAVGTVDSDITQSLQLAVIRSLVNVQEIDKVFISIKDEE</sequence>
<dbReference type="Proteomes" id="UP000177269">
    <property type="component" value="Unassembled WGS sequence"/>
</dbReference>
<dbReference type="Gene3D" id="2.40.10.340">
    <property type="entry name" value="Rod shape-determining protein MreC, domain 1"/>
    <property type="match status" value="1"/>
</dbReference>
<comment type="caution">
    <text evidence="6">The sequence shown here is derived from an EMBL/GenBank/DDBJ whole genome shotgun (WGS) entry which is preliminary data.</text>
</comment>
<evidence type="ECO:0000256" key="1">
    <source>
        <dbReference type="ARBA" id="ARBA00009369"/>
    </source>
</evidence>
<evidence type="ECO:0000256" key="2">
    <source>
        <dbReference type="ARBA" id="ARBA00013855"/>
    </source>
</evidence>
<dbReference type="PANTHER" id="PTHR34138:SF1">
    <property type="entry name" value="CELL SHAPE-DETERMINING PROTEIN MREC"/>
    <property type="match status" value="1"/>
</dbReference>
<feature type="domain" description="Rod shape-determining protein MreC beta-barrel core" evidence="5">
    <location>
        <begin position="129"/>
        <end position="264"/>
    </location>
</feature>
<dbReference type="Gene3D" id="2.40.10.350">
    <property type="entry name" value="Rod shape-determining protein MreC, domain 2"/>
    <property type="match status" value="1"/>
</dbReference>
<dbReference type="AlphaFoldDB" id="A0A1G2P3S8"/>
<dbReference type="InterPro" id="IPR042177">
    <property type="entry name" value="Cell/Rod_1"/>
</dbReference>
<dbReference type="GO" id="GO:0005886">
    <property type="term" value="C:plasma membrane"/>
    <property type="evidence" value="ECO:0007669"/>
    <property type="project" value="TreeGrafter"/>
</dbReference>
<evidence type="ECO:0000313" key="7">
    <source>
        <dbReference type="Proteomes" id="UP000177269"/>
    </source>
</evidence>
<gene>
    <name evidence="6" type="ORF">A3G52_00465</name>
</gene>
<dbReference type="EMBL" id="MHSK01000017">
    <property type="protein sequence ID" value="OHA42211.1"/>
    <property type="molecule type" value="Genomic_DNA"/>
</dbReference>
<evidence type="ECO:0000256" key="3">
    <source>
        <dbReference type="ARBA" id="ARBA00022960"/>
    </source>
</evidence>
<dbReference type="GO" id="GO:0008360">
    <property type="term" value="P:regulation of cell shape"/>
    <property type="evidence" value="ECO:0007669"/>
    <property type="project" value="UniProtKB-KW"/>
</dbReference>
<dbReference type="PANTHER" id="PTHR34138">
    <property type="entry name" value="CELL SHAPE-DETERMINING PROTEIN MREC"/>
    <property type="match status" value="1"/>
</dbReference>
<protein>
    <recommendedName>
        <fullName evidence="2">Cell shape-determining protein MreC</fullName>
    </recommendedName>
    <alternativeName>
        <fullName evidence="4">Cell shape protein MreC</fullName>
    </alternativeName>
</protein>
<accession>A0A1G2P3S8</accession>
<evidence type="ECO:0000313" key="6">
    <source>
        <dbReference type="EMBL" id="OHA42211.1"/>
    </source>
</evidence>
<dbReference type="Pfam" id="PF04085">
    <property type="entry name" value="MreC"/>
    <property type="match status" value="1"/>
</dbReference>